<dbReference type="InterPro" id="IPR023476">
    <property type="entry name" value="Pep_tRNA_hydro_II_dom_sf"/>
</dbReference>
<dbReference type="Pfam" id="PF22562">
    <property type="entry name" value="UBA_7"/>
    <property type="match status" value="1"/>
</dbReference>
<evidence type="ECO:0000313" key="6">
    <source>
        <dbReference type="RefSeq" id="XP_027201455.1"/>
    </source>
</evidence>
<organism evidence="5 6">
    <name type="scientific">Dermatophagoides pteronyssinus</name>
    <name type="common">European house dust mite</name>
    <dbReference type="NCBI Taxonomy" id="6956"/>
    <lineage>
        <taxon>Eukaryota</taxon>
        <taxon>Metazoa</taxon>
        <taxon>Ecdysozoa</taxon>
        <taxon>Arthropoda</taxon>
        <taxon>Chelicerata</taxon>
        <taxon>Arachnida</taxon>
        <taxon>Acari</taxon>
        <taxon>Acariformes</taxon>
        <taxon>Sarcoptiformes</taxon>
        <taxon>Astigmata</taxon>
        <taxon>Psoroptidia</taxon>
        <taxon>Analgoidea</taxon>
        <taxon>Pyroglyphidae</taxon>
        <taxon>Dermatophagoidinae</taxon>
        <taxon>Dermatophagoides</taxon>
    </lineage>
</organism>
<proteinExistence type="inferred from homology"/>
<dbReference type="InParanoid" id="A0A6P6Y836"/>
<comment type="similarity">
    <text evidence="3">Belongs to the PTH2 family.</text>
</comment>
<evidence type="ECO:0000256" key="1">
    <source>
        <dbReference type="ARBA" id="ARBA00013260"/>
    </source>
</evidence>
<dbReference type="Pfam" id="PF01981">
    <property type="entry name" value="PTH2"/>
    <property type="match status" value="1"/>
</dbReference>
<dbReference type="GeneID" id="113795470"/>
<name>A0A6P6Y836_DERPT</name>
<dbReference type="Gene3D" id="1.10.8.10">
    <property type="entry name" value="DNA helicase RuvA subunit, C-terminal domain"/>
    <property type="match status" value="1"/>
</dbReference>
<dbReference type="SUPFAM" id="SSF102462">
    <property type="entry name" value="Peptidyl-tRNA hydrolase II"/>
    <property type="match status" value="1"/>
</dbReference>
<dbReference type="PANTHER" id="PTHR12649:SF29">
    <property type="entry name" value="AMINOACYL-TRNA HYDROLASE"/>
    <property type="match status" value="1"/>
</dbReference>
<dbReference type="InterPro" id="IPR009060">
    <property type="entry name" value="UBA-like_sf"/>
</dbReference>
<keyword evidence="5" id="KW-1185">Reference proteome</keyword>
<dbReference type="SMART" id="SM00165">
    <property type="entry name" value="UBA"/>
    <property type="match status" value="1"/>
</dbReference>
<evidence type="ECO:0000256" key="4">
    <source>
        <dbReference type="ARBA" id="ARBA00048707"/>
    </source>
</evidence>
<evidence type="ECO:0000256" key="3">
    <source>
        <dbReference type="ARBA" id="ARBA00038050"/>
    </source>
</evidence>
<keyword evidence="2 6" id="KW-0378">Hydrolase</keyword>
<dbReference type="GO" id="GO:0004045">
    <property type="term" value="F:peptidyl-tRNA hydrolase activity"/>
    <property type="evidence" value="ECO:0007669"/>
    <property type="project" value="UniProtKB-EC"/>
</dbReference>
<gene>
    <name evidence="6" type="primary">LOC113795470</name>
</gene>
<comment type="catalytic activity">
    <reaction evidence="4">
        <text>an N-acyl-L-alpha-aminoacyl-tRNA + H2O = an N-acyl-L-amino acid + a tRNA + H(+)</text>
        <dbReference type="Rhea" id="RHEA:54448"/>
        <dbReference type="Rhea" id="RHEA-COMP:10123"/>
        <dbReference type="Rhea" id="RHEA-COMP:13883"/>
        <dbReference type="ChEBI" id="CHEBI:15377"/>
        <dbReference type="ChEBI" id="CHEBI:15378"/>
        <dbReference type="ChEBI" id="CHEBI:59874"/>
        <dbReference type="ChEBI" id="CHEBI:78442"/>
        <dbReference type="ChEBI" id="CHEBI:138191"/>
        <dbReference type="EC" id="3.1.1.29"/>
    </reaction>
</comment>
<dbReference type="OrthoDB" id="1733656at2759"/>
<dbReference type="GO" id="GO:0005829">
    <property type="term" value="C:cytosol"/>
    <property type="evidence" value="ECO:0007669"/>
    <property type="project" value="TreeGrafter"/>
</dbReference>
<protein>
    <recommendedName>
        <fullName evidence="1">peptidyl-tRNA hydrolase</fullName>
        <ecNumber evidence="1">3.1.1.29</ecNumber>
    </recommendedName>
</protein>
<dbReference type="FunFam" id="3.40.1490.10:FF:000002">
    <property type="entry name" value="Peptidyl-tRNA hydrolase 2, mitochondrial"/>
    <property type="match status" value="1"/>
</dbReference>
<dbReference type="Proteomes" id="UP000515146">
    <property type="component" value="Unplaced"/>
</dbReference>
<dbReference type="InterPro" id="IPR002833">
    <property type="entry name" value="PTH2"/>
</dbReference>
<sequence length="249" mass="27429">MDQNRGVPDGIENTDNPLPPSSSSATLTGDDNSSTTTTTHQPSSSSQSQQPKAKWKPNELFLTNLTSMGFSSMMAKKALYYTNNESAEAAIEWIFTNDGVDSEDSIPWELELEQQRQHQSSPSANDDADNDLYKMVFVVNSELTMGVGKIAAQVAHSALGLHRLLLQHQSKYGESLLLWNEYGETKIVLRGENTNHLVELEHKAIALDLPCYMVHDAGKTQVKAGSTTVLGIFGSNKLIDQITNQLKLY</sequence>
<dbReference type="InterPro" id="IPR015940">
    <property type="entry name" value="UBA"/>
</dbReference>
<evidence type="ECO:0000256" key="2">
    <source>
        <dbReference type="ARBA" id="ARBA00022801"/>
    </source>
</evidence>
<dbReference type="PROSITE" id="PS50030">
    <property type="entry name" value="UBA"/>
    <property type="match status" value="1"/>
</dbReference>
<dbReference type="KEGG" id="dpte:113795470"/>
<accession>A0A6P6Y836</accession>
<evidence type="ECO:0000313" key="5">
    <source>
        <dbReference type="Proteomes" id="UP000515146"/>
    </source>
</evidence>
<dbReference type="NCBIfam" id="TIGR00283">
    <property type="entry name" value="arch_pth2"/>
    <property type="match status" value="1"/>
</dbReference>
<dbReference type="SUPFAM" id="SSF46934">
    <property type="entry name" value="UBA-like"/>
    <property type="match status" value="1"/>
</dbReference>
<reference evidence="6" key="1">
    <citation type="submission" date="2025-08" db="UniProtKB">
        <authorList>
            <consortium name="RefSeq"/>
        </authorList>
    </citation>
    <scope>IDENTIFICATION</scope>
    <source>
        <strain evidence="6">Airmid</strain>
    </source>
</reference>
<dbReference type="RefSeq" id="XP_027201455.1">
    <property type="nucleotide sequence ID" value="XM_027345654.1"/>
</dbReference>
<dbReference type="PANTHER" id="PTHR12649">
    <property type="entry name" value="PEPTIDYL-TRNA HYDROLASE 2"/>
    <property type="match status" value="1"/>
</dbReference>
<dbReference type="CDD" id="cd14296">
    <property type="entry name" value="UBA1_scUBP14_like"/>
    <property type="match status" value="1"/>
</dbReference>
<dbReference type="EC" id="3.1.1.29" evidence="1"/>
<dbReference type="AlphaFoldDB" id="A0A6P6Y836"/>
<dbReference type="OMA" id="AISWIFE"/>
<dbReference type="Gene3D" id="3.40.1490.10">
    <property type="entry name" value="Bit1"/>
    <property type="match status" value="1"/>
</dbReference>